<organism evidence="4 5">
    <name type="scientific">Mycena sanguinolenta</name>
    <dbReference type="NCBI Taxonomy" id="230812"/>
    <lineage>
        <taxon>Eukaryota</taxon>
        <taxon>Fungi</taxon>
        <taxon>Dikarya</taxon>
        <taxon>Basidiomycota</taxon>
        <taxon>Agaricomycotina</taxon>
        <taxon>Agaricomycetes</taxon>
        <taxon>Agaricomycetidae</taxon>
        <taxon>Agaricales</taxon>
        <taxon>Marasmiineae</taxon>
        <taxon>Mycenaceae</taxon>
        <taxon>Mycena</taxon>
    </lineage>
</organism>
<dbReference type="EMBL" id="JACAZH010000001">
    <property type="protein sequence ID" value="KAF7378393.1"/>
    <property type="molecule type" value="Genomic_DNA"/>
</dbReference>
<feature type="domain" description="SGNH hydrolase-type esterase" evidence="3">
    <location>
        <begin position="319"/>
        <end position="506"/>
    </location>
</feature>
<evidence type="ECO:0000313" key="4">
    <source>
        <dbReference type="EMBL" id="KAF7378393.1"/>
    </source>
</evidence>
<proteinExistence type="predicted"/>
<dbReference type="InterPro" id="IPR051532">
    <property type="entry name" value="Ester_Hydrolysis_Enzymes"/>
</dbReference>
<dbReference type="SUPFAM" id="SSF52266">
    <property type="entry name" value="SGNH hydrolase"/>
    <property type="match status" value="1"/>
</dbReference>
<evidence type="ECO:0000313" key="5">
    <source>
        <dbReference type="Proteomes" id="UP000623467"/>
    </source>
</evidence>
<dbReference type="InterPro" id="IPR013830">
    <property type="entry name" value="SGNH_hydro"/>
</dbReference>
<keyword evidence="5" id="KW-1185">Reference proteome</keyword>
<protein>
    <submittedName>
        <fullName evidence="4">Acetyl xylan esterase</fullName>
    </submittedName>
</protein>
<dbReference type="CDD" id="cd01833">
    <property type="entry name" value="XynB_like"/>
    <property type="match status" value="1"/>
</dbReference>
<dbReference type="SUPFAM" id="SSF69318">
    <property type="entry name" value="Integrin alpha N-terminal domain"/>
    <property type="match status" value="1"/>
</dbReference>
<dbReference type="InterPro" id="IPR036514">
    <property type="entry name" value="SGNH_hydro_sf"/>
</dbReference>
<dbReference type="Pfam" id="PF13472">
    <property type="entry name" value="Lipase_GDSL_2"/>
    <property type="match status" value="1"/>
</dbReference>
<feature type="chain" id="PRO_5034424925" evidence="2">
    <location>
        <begin position="22"/>
        <end position="861"/>
    </location>
</feature>
<comment type="caution">
    <text evidence="4">The sequence shown here is derived from an EMBL/GenBank/DDBJ whole genome shotgun (WGS) entry which is preliminary data.</text>
</comment>
<dbReference type="Pfam" id="PF13517">
    <property type="entry name" value="FG-GAP_3"/>
    <property type="match status" value="2"/>
</dbReference>
<evidence type="ECO:0000259" key="3">
    <source>
        <dbReference type="Pfam" id="PF13472"/>
    </source>
</evidence>
<dbReference type="PANTHER" id="PTHR30383:SF5">
    <property type="entry name" value="SGNH HYDROLASE-TYPE ESTERASE DOMAIN-CONTAINING PROTEIN"/>
    <property type="match status" value="1"/>
</dbReference>
<gene>
    <name evidence="4" type="ORF">MSAN_00265900</name>
</gene>
<name>A0A8H6ZG72_9AGAR</name>
<dbReference type="InterPro" id="IPR028994">
    <property type="entry name" value="Integrin_alpha_N"/>
</dbReference>
<sequence length="861" mass="91861">MRLHWADIFALITLSSLEIHAYDNEHHENFIPRRGAIYSREVDPTLKPQIDAAVAATANVPHYFWTGLLPPFRPRIDSVEVRARDAAARLGGTTLEDTVANIAMPPFSVQDQNAVDTWTYASELYANASQGVAYVYRGEQVRPGNVFDSAEFPLLQINPAVTGVYQILAHLDHEEQPTLIWPTQNPATVETLLEYQVATSCAAFSRSGLWQHQRTGTTTNFGTWTRSGWYYGGQASTTSTGAFTYSLVPEVTTDRPTQSAMAFWVDDNPSFDVQFATTTAFTPTSVNYGNGWIPYVTACPYGSDIGKMGGLKIRALPAGDSITFGFQSSTGDGYRLDLEEMIVTPPWAGGTVTSRQDETAIVEYIGSVDSGTMPNPENEGHSGAEINTISGFVLPDLSQNPNVVFLLAGTNDINNGDDIADAPTRLMALVDAITSALPTAAVLVGTLPLNGNADIEAEVETFNYNITQSLLRRAADGVRTYPVPMENIGPSDMADGLHPNDEGYQIMANSWFSALWQVAEWGWIEPATGDLSDGGGKEFCATNPVWYPQGEIANGAGLGPNGGTFNCLLDPEEEVCGCEFTEPNVLAGVLNIPPSGNCSDLNDNSTAVRFADLNGDGRAEYLWLDTAGVTTAFLNLGSSETGIDAGEVQWLPSGVIATGVGAHRYQVQFADLNGDGRAEYLWVHDDGSVEAWLNLGGPDDGPNAAKVSWFPAGTIATGIGEDGTGVRFADLNGDGRAEYLWLDEDGAMTAYLNLGSTTGGEGAANVQDNVILADINGDGRADYLTVTHDGGVAELWINGGGPNDGPNAAQVVWFPQGVIATGVGTSGLGVQFADLNGDGRAEYLDVNYLTSAVNAWLNGCQ</sequence>
<dbReference type="InterPro" id="IPR013517">
    <property type="entry name" value="FG-GAP"/>
</dbReference>
<dbReference type="AlphaFoldDB" id="A0A8H6ZG72"/>
<accession>A0A8H6ZG72</accession>
<dbReference type="PANTHER" id="PTHR30383">
    <property type="entry name" value="THIOESTERASE 1/PROTEASE 1/LYSOPHOSPHOLIPASE L1"/>
    <property type="match status" value="1"/>
</dbReference>
<dbReference type="Gene3D" id="3.40.50.1110">
    <property type="entry name" value="SGNH hydrolase"/>
    <property type="match status" value="1"/>
</dbReference>
<evidence type="ECO:0000256" key="1">
    <source>
        <dbReference type="ARBA" id="ARBA00022729"/>
    </source>
</evidence>
<evidence type="ECO:0000256" key="2">
    <source>
        <dbReference type="SAM" id="SignalP"/>
    </source>
</evidence>
<dbReference type="Proteomes" id="UP000623467">
    <property type="component" value="Unassembled WGS sequence"/>
</dbReference>
<reference evidence="4" key="1">
    <citation type="submission" date="2020-05" db="EMBL/GenBank/DDBJ databases">
        <title>Mycena genomes resolve the evolution of fungal bioluminescence.</title>
        <authorList>
            <person name="Tsai I.J."/>
        </authorList>
    </citation>
    <scope>NUCLEOTIDE SEQUENCE</scope>
    <source>
        <strain evidence="4">160909Yilan</strain>
    </source>
</reference>
<keyword evidence="1 2" id="KW-0732">Signal</keyword>
<feature type="signal peptide" evidence="2">
    <location>
        <begin position="1"/>
        <end position="21"/>
    </location>
</feature>
<dbReference type="OrthoDB" id="2878038at2759"/>
<dbReference type="GO" id="GO:0004622">
    <property type="term" value="F:phosphatidylcholine lysophospholipase activity"/>
    <property type="evidence" value="ECO:0007669"/>
    <property type="project" value="TreeGrafter"/>
</dbReference>